<evidence type="ECO:0000313" key="1">
    <source>
        <dbReference type="EMBL" id="WCL53053.1"/>
    </source>
</evidence>
<dbReference type="EMBL" id="CP116805">
    <property type="protein sequence ID" value="WCL53053.1"/>
    <property type="molecule type" value="Genomic_DNA"/>
</dbReference>
<dbReference type="AlphaFoldDB" id="A0AAF0BG08"/>
<dbReference type="Pfam" id="PF13489">
    <property type="entry name" value="Methyltransf_23"/>
    <property type="match status" value="1"/>
</dbReference>
<dbReference type="InterPro" id="IPR029063">
    <property type="entry name" value="SAM-dependent_MTases_sf"/>
</dbReference>
<reference evidence="1" key="1">
    <citation type="submission" date="2023-01" db="EMBL/GenBank/DDBJ databases">
        <title>The genome sequence of Kordiimonadaceae bacterium 6D33.</title>
        <authorList>
            <person name="Liu Y."/>
        </authorList>
    </citation>
    <scope>NUCLEOTIDE SEQUENCE</scope>
    <source>
        <strain evidence="1">6D33</strain>
    </source>
</reference>
<protein>
    <recommendedName>
        <fullName evidence="3">Methyltransferase domain-containing protein</fullName>
    </recommendedName>
</protein>
<gene>
    <name evidence="1" type="ORF">PH603_10930</name>
</gene>
<evidence type="ECO:0000313" key="2">
    <source>
        <dbReference type="Proteomes" id="UP001217500"/>
    </source>
</evidence>
<dbReference type="RefSeq" id="WP_289502565.1">
    <property type="nucleotide sequence ID" value="NZ_CP116805.1"/>
</dbReference>
<dbReference type="KEGG" id="gso:PH603_10930"/>
<dbReference type="Proteomes" id="UP001217500">
    <property type="component" value="Chromosome"/>
</dbReference>
<evidence type="ECO:0008006" key="3">
    <source>
        <dbReference type="Google" id="ProtNLM"/>
    </source>
</evidence>
<dbReference type="SUPFAM" id="SSF53335">
    <property type="entry name" value="S-adenosyl-L-methionine-dependent methyltransferases"/>
    <property type="match status" value="1"/>
</dbReference>
<accession>A0AAF0BG08</accession>
<dbReference type="Gene3D" id="3.40.50.150">
    <property type="entry name" value="Vaccinia Virus protein VP39"/>
    <property type="match status" value="1"/>
</dbReference>
<proteinExistence type="predicted"/>
<organism evidence="1 2">
    <name type="scientific">Gimibacter soli</name>
    <dbReference type="NCBI Taxonomy" id="3024400"/>
    <lineage>
        <taxon>Bacteria</taxon>
        <taxon>Pseudomonadati</taxon>
        <taxon>Pseudomonadota</taxon>
        <taxon>Alphaproteobacteria</taxon>
        <taxon>Kordiimonadales</taxon>
        <taxon>Temperatibacteraceae</taxon>
        <taxon>Gimibacter</taxon>
    </lineage>
</organism>
<sequence>MTNKSKTRENLAPTTKYDADYFERGAVLGISGYMNYSWMPEMTIRMAHHLVQELGIKSTDKVLDYGCAKGFLVRALRILDIQAFGVDVSDYAIGETPHDVRKYCSKIEAPSDILKTEHHYDWLLSKDVFEHIDEPQLAALMLCVRERVDRMFVVVPLGKENGEPGFIVPSYDDDVTHVTIKPRSWWRDFFEKYGWHVKSDTLSFRGVKENWVSAYPDGNGFFVLERQ</sequence>
<keyword evidence="2" id="KW-1185">Reference proteome</keyword>
<name>A0AAF0BG08_9PROT</name>